<dbReference type="Pfam" id="PF07738">
    <property type="entry name" value="Sad1_UNC"/>
    <property type="match status" value="1"/>
</dbReference>
<dbReference type="Gene3D" id="2.60.120.260">
    <property type="entry name" value="Galactose-binding domain-like"/>
    <property type="match status" value="1"/>
</dbReference>
<evidence type="ECO:0000313" key="7">
    <source>
        <dbReference type="EnsemblMetazoa" id="GBRI032519-PA"/>
    </source>
</evidence>
<keyword evidence="4 5" id="KW-0472">Membrane</keyword>
<dbReference type="STRING" id="37001.A0A1A9WUF3"/>
<dbReference type="GO" id="GO:0034993">
    <property type="term" value="C:meiotic nuclear membrane microtubule tethering complex"/>
    <property type="evidence" value="ECO:0007669"/>
    <property type="project" value="TreeGrafter"/>
</dbReference>
<feature type="domain" description="SUN" evidence="6">
    <location>
        <begin position="109"/>
        <end position="270"/>
    </location>
</feature>
<dbReference type="GO" id="GO:0043495">
    <property type="term" value="F:protein-membrane adaptor activity"/>
    <property type="evidence" value="ECO:0007669"/>
    <property type="project" value="TreeGrafter"/>
</dbReference>
<feature type="transmembrane region" description="Helical" evidence="5">
    <location>
        <begin position="7"/>
        <end position="25"/>
    </location>
</feature>
<reference evidence="7" key="2">
    <citation type="submission" date="2020-05" db="UniProtKB">
        <authorList>
            <consortium name="EnsemblMetazoa"/>
        </authorList>
    </citation>
    <scope>IDENTIFICATION</scope>
    <source>
        <strain evidence="7">IAEA</strain>
    </source>
</reference>
<name>A0A1A9WUF3_9MUSC</name>
<keyword evidence="3 5" id="KW-1133">Transmembrane helix</keyword>
<organism evidence="7 8">
    <name type="scientific">Glossina brevipalpis</name>
    <dbReference type="NCBI Taxonomy" id="37001"/>
    <lineage>
        <taxon>Eukaryota</taxon>
        <taxon>Metazoa</taxon>
        <taxon>Ecdysozoa</taxon>
        <taxon>Arthropoda</taxon>
        <taxon>Hexapoda</taxon>
        <taxon>Insecta</taxon>
        <taxon>Pterygota</taxon>
        <taxon>Neoptera</taxon>
        <taxon>Endopterygota</taxon>
        <taxon>Diptera</taxon>
        <taxon>Brachycera</taxon>
        <taxon>Muscomorpha</taxon>
        <taxon>Hippoboscoidea</taxon>
        <taxon>Glossinidae</taxon>
        <taxon>Glossina</taxon>
    </lineage>
</organism>
<reference evidence="8" key="1">
    <citation type="submission" date="2014-03" db="EMBL/GenBank/DDBJ databases">
        <authorList>
            <person name="Aksoy S."/>
            <person name="Warren W."/>
            <person name="Wilson R.K."/>
        </authorList>
    </citation>
    <scope>NUCLEOTIDE SEQUENCE [LARGE SCALE GENOMIC DNA]</scope>
    <source>
        <strain evidence="8">IAEA</strain>
    </source>
</reference>
<comment type="subcellular location">
    <subcellularLocation>
        <location evidence="1">Membrane</location>
    </subcellularLocation>
</comment>
<dbReference type="EnsemblMetazoa" id="GBRI032519-RA">
    <property type="protein sequence ID" value="GBRI032519-PA"/>
    <property type="gene ID" value="GBRI032519"/>
</dbReference>
<dbReference type="VEuPathDB" id="VectorBase:GBRI032519"/>
<evidence type="ECO:0000256" key="5">
    <source>
        <dbReference type="SAM" id="Phobius"/>
    </source>
</evidence>
<evidence type="ECO:0000259" key="6">
    <source>
        <dbReference type="PROSITE" id="PS51469"/>
    </source>
</evidence>
<evidence type="ECO:0000256" key="4">
    <source>
        <dbReference type="ARBA" id="ARBA00023136"/>
    </source>
</evidence>
<dbReference type="PROSITE" id="PS51469">
    <property type="entry name" value="SUN"/>
    <property type="match status" value="1"/>
</dbReference>
<evidence type="ECO:0000313" key="8">
    <source>
        <dbReference type="Proteomes" id="UP000091820"/>
    </source>
</evidence>
<evidence type="ECO:0000256" key="3">
    <source>
        <dbReference type="ARBA" id="ARBA00022989"/>
    </source>
</evidence>
<dbReference type="AlphaFoldDB" id="A0A1A9WUF3"/>
<dbReference type="Proteomes" id="UP000091820">
    <property type="component" value="Unassembled WGS sequence"/>
</dbReference>
<proteinExistence type="predicted"/>
<accession>A0A1A9WUF3</accession>
<evidence type="ECO:0000256" key="1">
    <source>
        <dbReference type="ARBA" id="ARBA00004370"/>
    </source>
</evidence>
<dbReference type="PANTHER" id="PTHR12911:SF8">
    <property type="entry name" value="KLAROID PROTEIN-RELATED"/>
    <property type="match status" value="1"/>
</dbReference>
<sequence length="270" mass="30690">MTLVPKYFFYLGSTVFVAVFIQKLITGYTQLSRKICESLEDFEDMSHAMLVKSDVESDKWLLMEALDNIVKQAFSSVWDELYTVKKAIKGPECRNVGLSKSIIKSLERVNYASENLGAKVVSVKAQSLSSSNFFEILFGRHFRANPPVNMLQSNMKPGNCFAFKDNRAIAIIKLPQPVFINEIGLNHISKKQSPSGETSSAPKDFTVFALIENRDILLGKFRYECIQNKLLQTFAIRSAEKYEMLRFNFNSNHGHSKYTCVYQIVVYGTV</sequence>
<protein>
    <recommendedName>
        <fullName evidence="6">SUN domain-containing protein</fullName>
    </recommendedName>
</protein>
<keyword evidence="2 5" id="KW-0812">Transmembrane</keyword>
<dbReference type="PANTHER" id="PTHR12911">
    <property type="entry name" value="SAD1/UNC-84-LIKE PROTEIN-RELATED"/>
    <property type="match status" value="1"/>
</dbReference>
<keyword evidence="8" id="KW-1185">Reference proteome</keyword>
<dbReference type="InterPro" id="IPR045119">
    <property type="entry name" value="SUN1-5"/>
</dbReference>
<dbReference type="InterPro" id="IPR012919">
    <property type="entry name" value="SUN_dom"/>
</dbReference>
<evidence type="ECO:0000256" key="2">
    <source>
        <dbReference type="ARBA" id="ARBA00022692"/>
    </source>
</evidence>